<reference evidence="1" key="2">
    <citation type="journal article" date="2015" name="Data Brief">
        <title>Shoot transcriptome of the giant reed, Arundo donax.</title>
        <authorList>
            <person name="Barrero R.A."/>
            <person name="Guerrero F.D."/>
            <person name="Moolhuijzen P."/>
            <person name="Goolsby J.A."/>
            <person name="Tidwell J."/>
            <person name="Bellgard S.E."/>
            <person name="Bellgard M.I."/>
        </authorList>
    </citation>
    <scope>NUCLEOTIDE SEQUENCE</scope>
    <source>
        <tissue evidence="1">Shoot tissue taken approximately 20 cm above the soil surface</tissue>
    </source>
</reference>
<reference evidence="1" key="1">
    <citation type="submission" date="2014-09" db="EMBL/GenBank/DDBJ databases">
        <authorList>
            <person name="Magalhaes I.L.F."/>
            <person name="Oliveira U."/>
            <person name="Santos F.R."/>
            <person name="Vidigal T.H.D.A."/>
            <person name="Brescovit A.D."/>
            <person name="Santos A.J."/>
        </authorList>
    </citation>
    <scope>NUCLEOTIDE SEQUENCE</scope>
    <source>
        <tissue evidence="1">Shoot tissue taken approximately 20 cm above the soil surface</tissue>
    </source>
</reference>
<proteinExistence type="predicted"/>
<dbReference type="AlphaFoldDB" id="A0A0A8XVG5"/>
<dbReference type="EMBL" id="GBRH01281275">
    <property type="protein sequence ID" value="JAD16620.1"/>
    <property type="molecule type" value="Transcribed_RNA"/>
</dbReference>
<accession>A0A0A8XVG5</accession>
<organism evidence="1">
    <name type="scientific">Arundo donax</name>
    <name type="common">Giant reed</name>
    <name type="synonym">Donax arundinaceus</name>
    <dbReference type="NCBI Taxonomy" id="35708"/>
    <lineage>
        <taxon>Eukaryota</taxon>
        <taxon>Viridiplantae</taxon>
        <taxon>Streptophyta</taxon>
        <taxon>Embryophyta</taxon>
        <taxon>Tracheophyta</taxon>
        <taxon>Spermatophyta</taxon>
        <taxon>Magnoliopsida</taxon>
        <taxon>Liliopsida</taxon>
        <taxon>Poales</taxon>
        <taxon>Poaceae</taxon>
        <taxon>PACMAD clade</taxon>
        <taxon>Arundinoideae</taxon>
        <taxon>Arundineae</taxon>
        <taxon>Arundo</taxon>
    </lineage>
</organism>
<evidence type="ECO:0000313" key="1">
    <source>
        <dbReference type="EMBL" id="JAD16620.1"/>
    </source>
</evidence>
<name>A0A0A8XVG5_ARUDO</name>
<sequence length="51" mass="5688">MRIAKQWLKRLTEAAKKREVNEGDKEDGVGRPAEEAAPGERVLPPDPEDGF</sequence>
<protein>
    <submittedName>
        <fullName evidence="1">Uncharacterized protein</fullName>
    </submittedName>
</protein>